<feature type="domain" description="HAMP" evidence="3">
    <location>
        <begin position="172"/>
        <end position="224"/>
    </location>
</feature>
<feature type="transmembrane region" description="Helical" evidence="1">
    <location>
        <begin position="7"/>
        <end position="28"/>
    </location>
</feature>
<dbReference type="CDD" id="cd01948">
    <property type="entry name" value="EAL"/>
    <property type="match status" value="1"/>
</dbReference>
<dbReference type="Proteomes" id="UP001193680">
    <property type="component" value="Unassembled WGS sequence"/>
</dbReference>
<keyword evidence="1" id="KW-0812">Transmembrane</keyword>
<dbReference type="InterPro" id="IPR032244">
    <property type="entry name" value="LapD_MoxY_N"/>
</dbReference>
<keyword evidence="6" id="KW-1185">Reference proteome</keyword>
<gene>
    <name evidence="5" type="ORF">H8792_004250</name>
</gene>
<dbReference type="InterPro" id="IPR042461">
    <property type="entry name" value="LapD_MoxY_peri_C"/>
</dbReference>
<name>A0ABS0BXH0_9GAMM</name>
<dbReference type="InterPro" id="IPR035919">
    <property type="entry name" value="EAL_sf"/>
</dbReference>
<dbReference type="SMART" id="SM00052">
    <property type="entry name" value="EAL"/>
    <property type="match status" value="1"/>
</dbReference>
<dbReference type="PROSITE" id="PS50885">
    <property type="entry name" value="HAMP"/>
    <property type="match status" value="1"/>
</dbReference>
<dbReference type="PROSITE" id="PS50883">
    <property type="entry name" value="EAL"/>
    <property type="match status" value="1"/>
</dbReference>
<dbReference type="InterPro" id="IPR050706">
    <property type="entry name" value="Cyclic-di-GMP_PDE-like"/>
</dbReference>
<evidence type="ECO:0000256" key="1">
    <source>
        <dbReference type="SAM" id="Phobius"/>
    </source>
</evidence>
<dbReference type="InterPro" id="IPR003660">
    <property type="entry name" value="HAMP_dom"/>
</dbReference>
<feature type="domain" description="GGDEF" evidence="4">
    <location>
        <begin position="266"/>
        <end position="399"/>
    </location>
</feature>
<evidence type="ECO:0000313" key="6">
    <source>
        <dbReference type="Proteomes" id="UP001193680"/>
    </source>
</evidence>
<dbReference type="Gene3D" id="3.30.110.200">
    <property type="match status" value="1"/>
</dbReference>
<dbReference type="SMART" id="SM00267">
    <property type="entry name" value="GGDEF"/>
    <property type="match status" value="1"/>
</dbReference>
<dbReference type="Pfam" id="PF16448">
    <property type="entry name" value="LapD_MoxY_N"/>
    <property type="match status" value="1"/>
</dbReference>
<dbReference type="InterPro" id="IPR001633">
    <property type="entry name" value="EAL_dom"/>
</dbReference>
<reference evidence="5 6" key="1">
    <citation type="submission" date="2020-06" db="EMBL/GenBank/DDBJ databases">
        <authorList>
            <person name="Scott K."/>
        </authorList>
    </citation>
    <scope>NUCLEOTIDE SEQUENCE [LARGE SCALE GENOMIC DNA]</scope>
    <source>
        <strain evidence="5 6">HH1</strain>
    </source>
</reference>
<organism evidence="5 6">
    <name type="scientific">Thiomicrorhabdus heinhorstiae</name>
    <dbReference type="NCBI Taxonomy" id="2748010"/>
    <lineage>
        <taxon>Bacteria</taxon>
        <taxon>Pseudomonadati</taxon>
        <taxon>Pseudomonadota</taxon>
        <taxon>Gammaproteobacteria</taxon>
        <taxon>Thiotrichales</taxon>
        <taxon>Piscirickettsiaceae</taxon>
        <taxon>Thiomicrorhabdus</taxon>
    </lineage>
</organism>
<dbReference type="RefSeq" id="WP_185977694.1">
    <property type="nucleotide sequence ID" value="NZ_JACBGI020000004.1"/>
</dbReference>
<protein>
    <submittedName>
        <fullName evidence="5">EAL domain-containing protein</fullName>
    </submittedName>
</protein>
<keyword evidence="1" id="KW-1133">Transmembrane helix</keyword>
<comment type="caution">
    <text evidence="5">The sequence shown here is derived from an EMBL/GenBank/DDBJ whole genome shotgun (WGS) entry which is preliminary data.</text>
</comment>
<dbReference type="Pfam" id="PF00990">
    <property type="entry name" value="GGDEF"/>
    <property type="match status" value="1"/>
</dbReference>
<dbReference type="NCBIfam" id="TIGR00254">
    <property type="entry name" value="GGDEF"/>
    <property type="match status" value="1"/>
</dbReference>
<dbReference type="Pfam" id="PF00563">
    <property type="entry name" value="EAL"/>
    <property type="match status" value="1"/>
</dbReference>
<feature type="transmembrane region" description="Helical" evidence="1">
    <location>
        <begin position="152"/>
        <end position="175"/>
    </location>
</feature>
<dbReference type="InterPro" id="IPR000160">
    <property type="entry name" value="GGDEF_dom"/>
</dbReference>
<keyword evidence="1" id="KW-0472">Membrane</keyword>
<dbReference type="EMBL" id="JACBGI020000004">
    <property type="protein sequence ID" value="MBF6057546.1"/>
    <property type="molecule type" value="Genomic_DNA"/>
</dbReference>
<dbReference type="InterPro" id="IPR029787">
    <property type="entry name" value="Nucleotide_cyclase"/>
</dbReference>
<dbReference type="PANTHER" id="PTHR33121">
    <property type="entry name" value="CYCLIC DI-GMP PHOSPHODIESTERASE PDEF"/>
    <property type="match status" value="1"/>
</dbReference>
<dbReference type="Gene3D" id="3.30.70.270">
    <property type="match status" value="1"/>
</dbReference>
<evidence type="ECO:0000259" key="4">
    <source>
        <dbReference type="PROSITE" id="PS50887"/>
    </source>
</evidence>
<sequence>MSLYKQISLLISSILLVLLAGIFILNLASTKQFLQEQLGAHAQDTATSLGLSLSTIPDPNDLAVMETMINAVFDRGYYKQITLTDMDGKVLYHRQNAKQIEGIPSWFINQIPLKTPEAQAMVQAGWTPLGTLSVTSHPGYAYVELWQNFLNLMSSFGIAAVLSILLLVLSLKLLLSPLKRVQEQAKAVVDKEYILQEKLPKTMELRQVVIAMNTMIEKLKAIFDRDAAATQRLQKLAYQDQVTEFSNRKHFEMVFDSFLDIKQEMVDGSIALLHIHKLKELNNHFGYANTDNFIRHLAGLLKENFSQHNISFGRLNGSEIAVLVPGKSPRQIRSVLEEILSDTPNTLQGCSIDPQATYLSSSVCRYSPGKSRASVMSQLDFGIQQLRDKHENLIYIEDAQSESNEDLAQEKHLLDQYLQQSFLLFEQPVVDRQGDQTQMELLLRMQESDGTLRSAAFFIPLFEKFERMAELDSKTIELCHRYLEKHDGCINPAVNISLQSLQDESSRSRLLEQLARLPSPNASIELPEQLILNNKTLVTGFIQQATDLGIRIGIDHFGSHFANILYLQKLKPDYIKLDASFARSIESNEMTRNYVEKLRDMTSHFDIKIIAMAVETEAQRQAFDELGIDGFQGYLFGAPQKLS</sequence>
<dbReference type="Gene3D" id="3.20.20.450">
    <property type="entry name" value="EAL domain"/>
    <property type="match status" value="1"/>
</dbReference>
<feature type="domain" description="EAL" evidence="2">
    <location>
        <begin position="406"/>
        <end position="643"/>
    </location>
</feature>
<accession>A0ABS0BXH0</accession>
<dbReference type="PANTHER" id="PTHR33121:SF79">
    <property type="entry name" value="CYCLIC DI-GMP PHOSPHODIESTERASE PDED-RELATED"/>
    <property type="match status" value="1"/>
</dbReference>
<dbReference type="PROSITE" id="PS50887">
    <property type="entry name" value="GGDEF"/>
    <property type="match status" value="1"/>
</dbReference>
<dbReference type="SUPFAM" id="SSF141868">
    <property type="entry name" value="EAL domain-like"/>
    <property type="match status" value="1"/>
</dbReference>
<evidence type="ECO:0000259" key="3">
    <source>
        <dbReference type="PROSITE" id="PS50885"/>
    </source>
</evidence>
<dbReference type="SUPFAM" id="SSF55073">
    <property type="entry name" value="Nucleotide cyclase"/>
    <property type="match status" value="1"/>
</dbReference>
<evidence type="ECO:0000259" key="2">
    <source>
        <dbReference type="PROSITE" id="PS50883"/>
    </source>
</evidence>
<proteinExistence type="predicted"/>
<dbReference type="InterPro" id="IPR043128">
    <property type="entry name" value="Rev_trsase/Diguanyl_cyclase"/>
</dbReference>
<evidence type="ECO:0000313" key="5">
    <source>
        <dbReference type="EMBL" id="MBF6057546.1"/>
    </source>
</evidence>
<dbReference type="Gene3D" id="6.20.270.20">
    <property type="entry name" value="LapD/MoxY periplasmic domain"/>
    <property type="match status" value="1"/>
</dbReference>
<reference evidence="5 6" key="2">
    <citation type="submission" date="2020-11" db="EMBL/GenBank/DDBJ databases">
        <title>Sulfur oxidizing isolate from Hospital Hole Sinkhole.</title>
        <authorList>
            <person name="Scott K.M."/>
        </authorList>
    </citation>
    <scope>NUCLEOTIDE SEQUENCE [LARGE SCALE GENOMIC DNA]</scope>
    <source>
        <strain evidence="5 6">HH1</strain>
    </source>
</reference>